<protein>
    <recommendedName>
        <fullName evidence="3">F-box domain-containing protein</fullName>
    </recommendedName>
</protein>
<reference evidence="1 2" key="1">
    <citation type="submission" date="2023-01" db="EMBL/GenBank/DDBJ databases">
        <title>Analysis of 21 Apiospora genomes using comparative genomics revels a genus with tremendous synthesis potential of carbohydrate active enzymes and secondary metabolites.</title>
        <authorList>
            <person name="Sorensen T."/>
        </authorList>
    </citation>
    <scope>NUCLEOTIDE SEQUENCE [LARGE SCALE GENOMIC DNA]</scope>
    <source>
        <strain evidence="1 2">CBS 33761</strain>
    </source>
</reference>
<dbReference type="Proteomes" id="UP001444661">
    <property type="component" value="Unassembled WGS sequence"/>
</dbReference>
<organism evidence="1 2">
    <name type="scientific">Apiospora rasikravindrae</name>
    <dbReference type="NCBI Taxonomy" id="990691"/>
    <lineage>
        <taxon>Eukaryota</taxon>
        <taxon>Fungi</taxon>
        <taxon>Dikarya</taxon>
        <taxon>Ascomycota</taxon>
        <taxon>Pezizomycotina</taxon>
        <taxon>Sordariomycetes</taxon>
        <taxon>Xylariomycetidae</taxon>
        <taxon>Amphisphaeriales</taxon>
        <taxon>Apiosporaceae</taxon>
        <taxon>Apiospora</taxon>
    </lineage>
</organism>
<gene>
    <name evidence="1" type="ORF">PG993_008111</name>
</gene>
<dbReference type="SUPFAM" id="SSF52047">
    <property type="entry name" value="RNI-like"/>
    <property type="match status" value="1"/>
</dbReference>
<dbReference type="InterPro" id="IPR032675">
    <property type="entry name" value="LRR_dom_sf"/>
</dbReference>
<comment type="caution">
    <text evidence="1">The sequence shown here is derived from an EMBL/GenBank/DDBJ whole genome shotgun (WGS) entry which is preliminary data.</text>
</comment>
<dbReference type="EMBL" id="JAQQWK010000006">
    <property type="protein sequence ID" value="KAK8039700.1"/>
    <property type="molecule type" value="Genomic_DNA"/>
</dbReference>
<evidence type="ECO:0008006" key="3">
    <source>
        <dbReference type="Google" id="ProtNLM"/>
    </source>
</evidence>
<dbReference type="Gene3D" id="3.80.10.10">
    <property type="entry name" value="Ribonuclease Inhibitor"/>
    <property type="match status" value="1"/>
</dbReference>
<keyword evidence="2" id="KW-1185">Reference proteome</keyword>
<proteinExistence type="predicted"/>
<evidence type="ECO:0000313" key="2">
    <source>
        <dbReference type="Proteomes" id="UP001444661"/>
    </source>
</evidence>
<name>A0ABR1SZF3_9PEZI</name>
<evidence type="ECO:0000313" key="1">
    <source>
        <dbReference type="EMBL" id="KAK8039700.1"/>
    </source>
</evidence>
<sequence>MFARGKQPAARTMAVEHTFPPELWVIICAELADQQDPRFYWRHSIREIQSARHALRQLCQSSKTLRSIVQSLLLRFRSTREERNGFYGFGENILSKPELAALVRGIEVAPCLRDASKEVPMLLEASNRLDLEQLPGLIWGDRNIPWRRFLLENPVLSPLVQLLPCFLPNLKYLHINIAPTFESITTLILEPAGTTPGGWVLQEYSPLLALLPNLRMLSLWKCYGILTEGLLYASLNARETIDEWMPKNIQSLHMRSCKLSSAAMTTLMANCHSLENFFYTHDDDVIFHRFPYTPRPTYGQMVRALRRPKNTLKNLDIDMGFDFSEIIRGQKYNSSEDLAEMWQTLREFPHVRHVSAKGKVYHKRDSEPFDWSFVKGYTGMFAIYDRTLDFQFALDQAMGF</sequence>
<accession>A0ABR1SZF3</accession>